<keyword evidence="2" id="KW-1185">Reference proteome</keyword>
<dbReference type="Proteomes" id="UP000224567">
    <property type="component" value="Unassembled WGS sequence"/>
</dbReference>
<reference evidence="2" key="2">
    <citation type="journal article" date="2017" name="J. Anim. Genet.">
        <title>Multiple reference genome sequences of hot pepper reveal the massive evolution of plant disease resistance genes by retroduplication.</title>
        <authorList>
            <person name="Kim S."/>
            <person name="Park J."/>
            <person name="Yeom S.-I."/>
            <person name="Kim Y.-M."/>
            <person name="Seo E."/>
            <person name="Kim K.-T."/>
            <person name="Kim M.-S."/>
            <person name="Lee J.M."/>
            <person name="Cheong K."/>
            <person name="Shin H.-S."/>
            <person name="Kim S.-B."/>
            <person name="Han K."/>
            <person name="Lee J."/>
            <person name="Park M."/>
            <person name="Lee H.-A."/>
            <person name="Lee H.-Y."/>
            <person name="Lee Y."/>
            <person name="Oh S."/>
            <person name="Lee J.H."/>
            <person name="Choi E."/>
            <person name="Choi E."/>
            <person name="Lee S.E."/>
            <person name="Jeon J."/>
            <person name="Kim H."/>
            <person name="Choi G."/>
            <person name="Song H."/>
            <person name="Lee J."/>
            <person name="Lee S.-C."/>
            <person name="Kwon J.-K."/>
            <person name="Lee H.-Y."/>
            <person name="Koo N."/>
            <person name="Hong Y."/>
            <person name="Kim R.W."/>
            <person name="Kang W.-H."/>
            <person name="Huh J.H."/>
            <person name="Kang B.-C."/>
            <person name="Yang T.-J."/>
            <person name="Lee Y.-H."/>
            <person name="Bennetzen J.L."/>
            <person name="Choi D."/>
        </authorList>
    </citation>
    <scope>NUCLEOTIDE SEQUENCE [LARGE SCALE GENOMIC DNA]</scope>
    <source>
        <strain evidence="2">cv. PBC81</strain>
    </source>
</reference>
<dbReference type="OrthoDB" id="25131at2759"/>
<evidence type="ECO:0000313" key="1">
    <source>
        <dbReference type="EMBL" id="PHT27619.1"/>
    </source>
</evidence>
<dbReference type="EMBL" id="MLFT02000355">
    <property type="protein sequence ID" value="PHT27619.1"/>
    <property type="molecule type" value="Genomic_DNA"/>
</dbReference>
<comment type="caution">
    <text evidence="1">The sequence shown here is derived from an EMBL/GenBank/DDBJ whole genome shotgun (WGS) entry which is preliminary data.</text>
</comment>
<dbReference type="InterPro" id="IPR008479">
    <property type="entry name" value="DUF760"/>
</dbReference>
<dbReference type="PANTHER" id="PTHR31808">
    <property type="entry name" value="EXPRESSED PROTEIN"/>
    <property type="match status" value="1"/>
</dbReference>
<dbReference type="PANTHER" id="PTHR31808:SF9">
    <property type="entry name" value="F21O3.2 PROTEIN"/>
    <property type="match status" value="1"/>
</dbReference>
<dbReference type="AlphaFoldDB" id="A0A2G2V3T3"/>
<dbReference type="InterPro" id="IPR038925">
    <property type="entry name" value="At3g17800-like"/>
</dbReference>
<accession>A0A2G2V3T3</accession>
<sequence length="150" mass="16975">MELHGIRDAMEFHGIRDATGWKEKSNVADNWSPTKVQKFQLCRVYAASVLYGYFLKSASLRHHLEQKLYHVNPDLALANSNQLLLSEIRSLGSGIVPIDRSSGTRSTSVGQIPLIREKKQNNLKYYVMSFDPETLQICAKPKSKEALNLI</sequence>
<proteinExistence type="predicted"/>
<reference evidence="1 2" key="1">
    <citation type="journal article" date="2017" name="Genome Biol.">
        <title>New reference genome sequences of hot pepper reveal the massive evolution of plant disease-resistance genes by retroduplication.</title>
        <authorList>
            <person name="Kim S."/>
            <person name="Park J."/>
            <person name="Yeom S.I."/>
            <person name="Kim Y.M."/>
            <person name="Seo E."/>
            <person name="Kim K.T."/>
            <person name="Kim M.S."/>
            <person name="Lee J.M."/>
            <person name="Cheong K."/>
            <person name="Shin H.S."/>
            <person name="Kim S.B."/>
            <person name="Han K."/>
            <person name="Lee J."/>
            <person name="Park M."/>
            <person name="Lee H.A."/>
            <person name="Lee H.Y."/>
            <person name="Lee Y."/>
            <person name="Oh S."/>
            <person name="Lee J.H."/>
            <person name="Choi E."/>
            <person name="Choi E."/>
            <person name="Lee S.E."/>
            <person name="Jeon J."/>
            <person name="Kim H."/>
            <person name="Choi G."/>
            <person name="Song H."/>
            <person name="Lee J."/>
            <person name="Lee S.C."/>
            <person name="Kwon J.K."/>
            <person name="Lee H.Y."/>
            <person name="Koo N."/>
            <person name="Hong Y."/>
            <person name="Kim R.W."/>
            <person name="Kang W.H."/>
            <person name="Huh J.H."/>
            <person name="Kang B.C."/>
            <person name="Yang T.J."/>
            <person name="Lee Y.H."/>
            <person name="Bennetzen J.L."/>
            <person name="Choi D."/>
        </authorList>
    </citation>
    <scope>NUCLEOTIDE SEQUENCE [LARGE SCALE GENOMIC DNA]</scope>
    <source>
        <strain evidence="2">cv. PBC81</strain>
    </source>
</reference>
<name>A0A2G2V3T3_CAPBA</name>
<protein>
    <submittedName>
        <fullName evidence="1">Uncharacterized protein</fullName>
    </submittedName>
</protein>
<evidence type="ECO:0000313" key="2">
    <source>
        <dbReference type="Proteomes" id="UP000224567"/>
    </source>
</evidence>
<gene>
    <name evidence="1" type="ORF">CQW23_32778</name>
</gene>
<organism evidence="1 2">
    <name type="scientific">Capsicum baccatum</name>
    <name type="common">Peruvian pepper</name>
    <dbReference type="NCBI Taxonomy" id="33114"/>
    <lineage>
        <taxon>Eukaryota</taxon>
        <taxon>Viridiplantae</taxon>
        <taxon>Streptophyta</taxon>
        <taxon>Embryophyta</taxon>
        <taxon>Tracheophyta</taxon>
        <taxon>Spermatophyta</taxon>
        <taxon>Magnoliopsida</taxon>
        <taxon>eudicotyledons</taxon>
        <taxon>Gunneridae</taxon>
        <taxon>Pentapetalae</taxon>
        <taxon>asterids</taxon>
        <taxon>lamiids</taxon>
        <taxon>Solanales</taxon>
        <taxon>Solanaceae</taxon>
        <taxon>Solanoideae</taxon>
        <taxon>Capsiceae</taxon>
        <taxon>Capsicum</taxon>
    </lineage>
</organism>
<dbReference type="Pfam" id="PF05542">
    <property type="entry name" value="DUF760"/>
    <property type="match status" value="1"/>
</dbReference>
<dbReference type="STRING" id="33114.A0A2G2V3T3"/>